<evidence type="ECO:0000256" key="1">
    <source>
        <dbReference type="SAM" id="MobiDB-lite"/>
    </source>
</evidence>
<keyword evidence="3" id="KW-1185">Reference proteome</keyword>
<dbReference type="PANTHER" id="PTHR36478">
    <property type="entry name" value="OS04G0614237 PROTEIN-RELATED"/>
    <property type="match status" value="1"/>
</dbReference>
<feature type="region of interest" description="Disordered" evidence="1">
    <location>
        <begin position="406"/>
        <end position="432"/>
    </location>
</feature>
<dbReference type="Proteomes" id="UP000000768">
    <property type="component" value="Chromosome 5"/>
</dbReference>
<dbReference type="AlphaFoldDB" id="A0A1Z5RIY2"/>
<dbReference type="FunCoup" id="A0A1Z5RIY2">
    <property type="interactions" value="638"/>
</dbReference>
<name>A0A1Z5RIY2_SORBI</name>
<dbReference type="EMBL" id="CM000764">
    <property type="protein sequence ID" value="OQU83740.1"/>
    <property type="molecule type" value="Genomic_DNA"/>
</dbReference>
<accession>A0A1Z5RIY2</accession>
<evidence type="ECO:0000313" key="3">
    <source>
        <dbReference type="Proteomes" id="UP000000768"/>
    </source>
</evidence>
<dbReference type="ExpressionAtlas" id="A0A1Z5RIY2">
    <property type="expression patterns" value="baseline"/>
</dbReference>
<dbReference type="PANTHER" id="PTHR36478:SF10">
    <property type="entry name" value="ELYS-LIKE DOMAIN-CONTAINING PROTEIN"/>
    <property type="match status" value="1"/>
</dbReference>
<reference evidence="3" key="2">
    <citation type="journal article" date="2018" name="Plant J.">
        <title>The Sorghum bicolor reference genome: improved assembly, gene annotations, a transcriptome atlas, and signatures of genome organization.</title>
        <authorList>
            <person name="McCormick R.F."/>
            <person name="Truong S.K."/>
            <person name="Sreedasyam A."/>
            <person name="Jenkins J."/>
            <person name="Shu S."/>
            <person name="Sims D."/>
            <person name="Kennedy M."/>
            <person name="Amirebrahimi M."/>
            <person name="Weers B.D."/>
            <person name="McKinley B."/>
            <person name="Mattison A."/>
            <person name="Morishige D.T."/>
            <person name="Grimwood J."/>
            <person name="Schmutz J."/>
            <person name="Mullet J.E."/>
        </authorList>
    </citation>
    <scope>NUCLEOTIDE SEQUENCE [LARGE SCALE GENOMIC DNA]</scope>
    <source>
        <strain evidence="3">cv. BTx623</strain>
    </source>
</reference>
<reference evidence="2 3" key="1">
    <citation type="journal article" date="2009" name="Nature">
        <title>The Sorghum bicolor genome and the diversification of grasses.</title>
        <authorList>
            <person name="Paterson A.H."/>
            <person name="Bowers J.E."/>
            <person name="Bruggmann R."/>
            <person name="Dubchak I."/>
            <person name="Grimwood J."/>
            <person name="Gundlach H."/>
            <person name="Haberer G."/>
            <person name="Hellsten U."/>
            <person name="Mitros T."/>
            <person name="Poliakov A."/>
            <person name="Schmutz J."/>
            <person name="Spannagl M."/>
            <person name="Tang H."/>
            <person name="Wang X."/>
            <person name="Wicker T."/>
            <person name="Bharti A.K."/>
            <person name="Chapman J."/>
            <person name="Feltus F.A."/>
            <person name="Gowik U."/>
            <person name="Grigoriev I.V."/>
            <person name="Lyons E."/>
            <person name="Maher C.A."/>
            <person name="Martis M."/>
            <person name="Narechania A."/>
            <person name="Otillar R.P."/>
            <person name="Penning B.W."/>
            <person name="Salamov A.A."/>
            <person name="Wang Y."/>
            <person name="Zhang L."/>
            <person name="Carpita N.C."/>
            <person name="Freeling M."/>
            <person name="Gingle A.R."/>
            <person name="Hash C.T."/>
            <person name="Keller B."/>
            <person name="Klein P."/>
            <person name="Kresovich S."/>
            <person name="McCann M.C."/>
            <person name="Ming R."/>
            <person name="Peterson D.G."/>
            <person name="Mehboob-ur-Rahman"/>
            <person name="Ware D."/>
            <person name="Westhoff P."/>
            <person name="Mayer K.F."/>
            <person name="Messing J."/>
            <person name="Rokhsar D.S."/>
        </authorList>
    </citation>
    <scope>NUCLEOTIDE SEQUENCE [LARGE SCALE GENOMIC DNA]</scope>
    <source>
        <strain evidence="3">cv. BTx623</strain>
    </source>
</reference>
<gene>
    <name evidence="2" type="ORF">SORBI_3005G166432</name>
</gene>
<proteinExistence type="predicted"/>
<evidence type="ECO:0000313" key="2">
    <source>
        <dbReference type="EMBL" id="OQU83740.1"/>
    </source>
</evidence>
<dbReference type="Gramene" id="OQU83740">
    <property type="protein sequence ID" value="OQU83740"/>
    <property type="gene ID" value="SORBI_3005G166432"/>
</dbReference>
<dbReference type="InParanoid" id="A0A1Z5RIY2"/>
<feature type="compositionally biased region" description="Basic and acidic residues" evidence="1">
    <location>
        <begin position="423"/>
        <end position="432"/>
    </location>
</feature>
<sequence>MLGGEMLLPTRCGDGKLSGDGGAEYPCVRRYRHRRLLTFLWLQGFQATHGSMVVSESDAMMWVPHLTHLVLHDQWQDATRYLSRFLPPADTCCRRPTSVEAMVLTGVCNAFRKLANIVVAGEEDHLSKHYLDHRRTIYDGQIRLRSIRLNVQQARASIDWERVKKKAAEVLEELAFATPELKDLILMPGGPMKPHNVLPIGFGFRRRCRPRKQTRKPKSAAGVAKSYLVRWRRLPASSDPSQETYDQKLTLINTLHRIADIILDECLKAGKLQVRPLQTTEKEVTGKLASHVPPTGAPLLQPVFSNLTSGCGNSGIGLMANAGAITAPLSQTMFGSLAGPVINPVVTSVEDAGALVAPASRNVFVTPGTPLANAGKLACHALTPGAQISSTVVGCLTSPAKNPELPLMSNAESGHQGLNISKNPREETTSCDEQDLHLKRQRTTGAFSHADGNLG</sequence>
<organism evidence="2 3">
    <name type="scientific">Sorghum bicolor</name>
    <name type="common">Sorghum</name>
    <name type="synonym">Sorghum vulgare</name>
    <dbReference type="NCBI Taxonomy" id="4558"/>
    <lineage>
        <taxon>Eukaryota</taxon>
        <taxon>Viridiplantae</taxon>
        <taxon>Streptophyta</taxon>
        <taxon>Embryophyta</taxon>
        <taxon>Tracheophyta</taxon>
        <taxon>Spermatophyta</taxon>
        <taxon>Magnoliopsida</taxon>
        <taxon>Liliopsida</taxon>
        <taxon>Poales</taxon>
        <taxon>Poaceae</taxon>
        <taxon>PACMAD clade</taxon>
        <taxon>Panicoideae</taxon>
        <taxon>Andropogonodae</taxon>
        <taxon>Andropogoneae</taxon>
        <taxon>Sorghinae</taxon>
        <taxon>Sorghum</taxon>
    </lineage>
</organism>
<feature type="compositionally biased region" description="Polar residues" evidence="1">
    <location>
        <begin position="410"/>
        <end position="422"/>
    </location>
</feature>
<protein>
    <submittedName>
        <fullName evidence="2">Uncharacterized protein</fullName>
    </submittedName>
</protein>